<gene>
    <name evidence="1" type="ORF">TCM_006815</name>
</gene>
<name>A0A061DZS4_THECC</name>
<dbReference type="InParanoid" id="A0A061DZS4"/>
<dbReference type="EMBL" id="CM001880">
    <property type="protein sequence ID" value="EOX97902.1"/>
    <property type="molecule type" value="Genomic_DNA"/>
</dbReference>
<dbReference type="Proteomes" id="UP000026915">
    <property type="component" value="Chromosome 2"/>
</dbReference>
<dbReference type="HOGENOM" id="CLU_2745138_0_0_1"/>
<dbReference type="AlphaFoldDB" id="A0A061DZS4"/>
<reference evidence="1 2" key="1">
    <citation type="journal article" date="2013" name="Genome Biol.">
        <title>The genome sequence of the most widely cultivated cacao type and its use to identify candidate genes regulating pod color.</title>
        <authorList>
            <person name="Motamayor J.C."/>
            <person name="Mockaitis K."/>
            <person name="Schmutz J."/>
            <person name="Haiminen N."/>
            <person name="Iii D.L."/>
            <person name="Cornejo O."/>
            <person name="Findley S.D."/>
            <person name="Zheng P."/>
            <person name="Utro F."/>
            <person name="Royaert S."/>
            <person name="Saski C."/>
            <person name="Jenkins J."/>
            <person name="Podicheti R."/>
            <person name="Zhao M."/>
            <person name="Scheffler B.E."/>
            <person name="Stack J.C."/>
            <person name="Feltus F.A."/>
            <person name="Mustiga G.M."/>
            <person name="Amores F."/>
            <person name="Phillips W."/>
            <person name="Marelli J.P."/>
            <person name="May G.D."/>
            <person name="Shapiro H."/>
            <person name="Ma J."/>
            <person name="Bustamante C.D."/>
            <person name="Schnell R.J."/>
            <person name="Main D."/>
            <person name="Gilbert D."/>
            <person name="Parida L."/>
            <person name="Kuhn D.N."/>
        </authorList>
    </citation>
    <scope>NUCLEOTIDE SEQUENCE [LARGE SCALE GENOMIC DNA]</scope>
    <source>
        <strain evidence="2">cv. Matina 1-6</strain>
    </source>
</reference>
<accession>A0A061DZS4</accession>
<dbReference type="Gramene" id="EOX97902">
    <property type="protein sequence ID" value="EOX97902"/>
    <property type="gene ID" value="TCM_006815"/>
</dbReference>
<organism evidence="1 2">
    <name type="scientific">Theobroma cacao</name>
    <name type="common">Cacao</name>
    <name type="synonym">Cocoa</name>
    <dbReference type="NCBI Taxonomy" id="3641"/>
    <lineage>
        <taxon>Eukaryota</taxon>
        <taxon>Viridiplantae</taxon>
        <taxon>Streptophyta</taxon>
        <taxon>Embryophyta</taxon>
        <taxon>Tracheophyta</taxon>
        <taxon>Spermatophyta</taxon>
        <taxon>Magnoliopsida</taxon>
        <taxon>eudicotyledons</taxon>
        <taxon>Gunneridae</taxon>
        <taxon>Pentapetalae</taxon>
        <taxon>rosids</taxon>
        <taxon>malvids</taxon>
        <taxon>Malvales</taxon>
        <taxon>Malvaceae</taxon>
        <taxon>Byttnerioideae</taxon>
        <taxon>Theobroma</taxon>
    </lineage>
</organism>
<evidence type="ECO:0000313" key="1">
    <source>
        <dbReference type="EMBL" id="EOX97902.1"/>
    </source>
</evidence>
<evidence type="ECO:0000313" key="2">
    <source>
        <dbReference type="Proteomes" id="UP000026915"/>
    </source>
</evidence>
<proteinExistence type="predicted"/>
<protein>
    <submittedName>
        <fullName evidence="1">Uncharacterized protein</fullName>
    </submittedName>
</protein>
<sequence>MGLPISLPVVVKDVRLLPLGPAGRTPCSRPQLEPTHVSVMTGSYVLGSRFSTAPVRLPFSSPVVLNDYREF</sequence>
<keyword evidence="2" id="KW-1185">Reference proteome</keyword>